<name>A0AAD4C691_BOLED</name>
<evidence type="ECO:0000313" key="3">
    <source>
        <dbReference type="Proteomes" id="UP001194468"/>
    </source>
</evidence>
<reference evidence="2" key="1">
    <citation type="submission" date="2019-10" db="EMBL/GenBank/DDBJ databases">
        <authorList>
            <consortium name="DOE Joint Genome Institute"/>
            <person name="Kuo A."/>
            <person name="Miyauchi S."/>
            <person name="Kiss E."/>
            <person name="Drula E."/>
            <person name="Kohler A."/>
            <person name="Sanchez-Garcia M."/>
            <person name="Andreopoulos B."/>
            <person name="Barry K.W."/>
            <person name="Bonito G."/>
            <person name="Buee M."/>
            <person name="Carver A."/>
            <person name="Chen C."/>
            <person name="Cichocki N."/>
            <person name="Clum A."/>
            <person name="Culley D."/>
            <person name="Crous P.W."/>
            <person name="Fauchery L."/>
            <person name="Girlanda M."/>
            <person name="Hayes R."/>
            <person name="Keri Z."/>
            <person name="LaButti K."/>
            <person name="Lipzen A."/>
            <person name="Lombard V."/>
            <person name="Magnuson J."/>
            <person name="Maillard F."/>
            <person name="Morin E."/>
            <person name="Murat C."/>
            <person name="Nolan M."/>
            <person name="Ohm R."/>
            <person name="Pangilinan J."/>
            <person name="Pereira M."/>
            <person name="Perotto S."/>
            <person name="Peter M."/>
            <person name="Riley R."/>
            <person name="Sitrit Y."/>
            <person name="Stielow B."/>
            <person name="Szollosi G."/>
            <person name="Zifcakova L."/>
            <person name="Stursova M."/>
            <person name="Spatafora J.W."/>
            <person name="Tedersoo L."/>
            <person name="Vaario L.-M."/>
            <person name="Yamada A."/>
            <person name="Yan M."/>
            <person name="Wang P."/>
            <person name="Xu J."/>
            <person name="Bruns T."/>
            <person name="Baldrian P."/>
            <person name="Vilgalys R."/>
            <person name="Henrissat B."/>
            <person name="Grigoriev I.V."/>
            <person name="Hibbett D."/>
            <person name="Nagy L.G."/>
            <person name="Martin F.M."/>
        </authorList>
    </citation>
    <scope>NUCLEOTIDE SEQUENCE</scope>
    <source>
        <strain evidence="2">BED1</strain>
    </source>
</reference>
<proteinExistence type="predicted"/>
<dbReference type="Proteomes" id="UP001194468">
    <property type="component" value="Unassembled WGS sequence"/>
</dbReference>
<comment type="caution">
    <text evidence="2">The sequence shown here is derived from an EMBL/GenBank/DDBJ whole genome shotgun (WGS) entry which is preliminary data.</text>
</comment>
<organism evidence="2 3">
    <name type="scientific">Boletus edulis BED1</name>
    <dbReference type="NCBI Taxonomy" id="1328754"/>
    <lineage>
        <taxon>Eukaryota</taxon>
        <taxon>Fungi</taxon>
        <taxon>Dikarya</taxon>
        <taxon>Basidiomycota</taxon>
        <taxon>Agaricomycotina</taxon>
        <taxon>Agaricomycetes</taxon>
        <taxon>Agaricomycetidae</taxon>
        <taxon>Boletales</taxon>
        <taxon>Boletineae</taxon>
        <taxon>Boletaceae</taxon>
        <taxon>Boletoideae</taxon>
        <taxon>Boletus</taxon>
    </lineage>
</organism>
<evidence type="ECO:0000256" key="1">
    <source>
        <dbReference type="SAM" id="MobiDB-lite"/>
    </source>
</evidence>
<feature type="region of interest" description="Disordered" evidence="1">
    <location>
        <begin position="38"/>
        <end position="59"/>
    </location>
</feature>
<keyword evidence="3" id="KW-1185">Reference proteome</keyword>
<gene>
    <name evidence="2" type="ORF">L210DRAFT_3523644</name>
</gene>
<protein>
    <submittedName>
        <fullName evidence="2">Uncharacterized protein</fullName>
    </submittedName>
</protein>
<accession>A0AAD4C691</accession>
<dbReference type="AlphaFoldDB" id="A0AAD4C691"/>
<evidence type="ECO:0000313" key="2">
    <source>
        <dbReference type="EMBL" id="KAF8448999.1"/>
    </source>
</evidence>
<reference evidence="2" key="2">
    <citation type="journal article" date="2020" name="Nat. Commun.">
        <title>Large-scale genome sequencing of mycorrhizal fungi provides insights into the early evolution of symbiotic traits.</title>
        <authorList>
            <person name="Miyauchi S."/>
            <person name="Kiss E."/>
            <person name="Kuo A."/>
            <person name="Drula E."/>
            <person name="Kohler A."/>
            <person name="Sanchez-Garcia M."/>
            <person name="Morin E."/>
            <person name="Andreopoulos B."/>
            <person name="Barry K.W."/>
            <person name="Bonito G."/>
            <person name="Buee M."/>
            <person name="Carver A."/>
            <person name="Chen C."/>
            <person name="Cichocki N."/>
            <person name="Clum A."/>
            <person name="Culley D."/>
            <person name="Crous P.W."/>
            <person name="Fauchery L."/>
            <person name="Girlanda M."/>
            <person name="Hayes R.D."/>
            <person name="Keri Z."/>
            <person name="LaButti K."/>
            <person name="Lipzen A."/>
            <person name="Lombard V."/>
            <person name="Magnuson J."/>
            <person name="Maillard F."/>
            <person name="Murat C."/>
            <person name="Nolan M."/>
            <person name="Ohm R.A."/>
            <person name="Pangilinan J."/>
            <person name="Pereira M.F."/>
            <person name="Perotto S."/>
            <person name="Peter M."/>
            <person name="Pfister S."/>
            <person name="Riley R."/>
            <person name="Sitrit Y."/>
            <person name="Stielow J.B."/>
            <person name="Szollosi G."/>
            <person name="Zifcakova L."/>
            <person name="Stursova M."/>
            <person name="Spatafora J.W."/>
            <person name="Tedersoo L."/>
            <person name="Vaario L.M."/>
            <person name="Yamada A."/>
            <person name="Yan M."/>
            <person name="Wang P."/>
            <person name="Xu J."/>
            <person name="Bruns T."/>
            <person name="Baldrian P."/>
            <person name="Vilgalys R."/>
            <person name="Dunand C."/>
            <person name="Henrissat B."/>
            <person name="Grigoriev I.V."/>
            <person name="Hibbett D."/>
            <person name="Nagy L.G."/>
            <person name="Martin F.M."/>
        </authorList>
    </citation>
    <scope>NUCLEOTIDE SEQUENCE</scope>
    <source>
        <strain evidence="2">BED1</strain>
    </source>
</reference>
<sequence length="59" mass="6650">MPFAPTASFTQSTQAQRDRIFDIADMLFTAVPPEEIRLSRGPRLFKQRGPSSRPLKPCS</sequence>
<dbReference type="EMBL" id="WHUW01000003">
    <property type="protein sequence ID" value="KAF8448999.1"/>
    <property type="molecule type" value="Genomic_DNA"/>
</dbReference>